<evidence type="ECO:0000256" key="10">
    <source>
        <dbReference type="RuleBase" id="RU363063"/>
    </source>
</evidence>
<keyword evidence="9 10" id="KW-0472">Membrane</keyword>
<keyword evidence="3 10" id="KW-0328">Glycosyltransferase</keyword>
<feature type="transmembrane region" description="Helical" evidence="10">
    <location>
        <begin position="323"/>
        <end position="341"/>
    </location>
</feature>
<evidence type="ECO:0000256" key="7">
    <source>
        <dbReference type="ARBA" id="ARBA00022989"/>
    </source>
</evidence>
<evidence type="ECO:0000256" key="4">
    <source>
        <dbReference type="ARBA" id="ARBA00022679"/>
    </source>
</evidence>
<keyword evidence="6 10" id="KW-0735">Signal-anchor</keyword>
<protein>
    <recommendedName>
        <fullName evidence="10">Hexosyltransferase</fullName>
        <ecNumber evidence="10">2.4.1.-</ecNumber>
    </recommendedName>
</protein>
<reference evidence="12 13" key="1">
    <citation type="journal article" date="2011" name="Science">
        <title>The ecoresponsive genome of Daphnia pulex.</title>
        <authorList>
            <person name="Colbourne J.K."/>
            <person name="Pfrender M.E."/>
            <person name="Gilbert D."/>
            <person name="Thomas W.K."/>
            <person name="Tucker A."/>
            <person name="Oakley T.H."/>
            <person name="Tokishita S."/>
            <person name="Aerts A."/>
            <person name="Arnold G.J."/>
            <person name="Basu M.K."/>
            <person name="Bauer D.J."/>
            <person name="Caceres C.E."/>
            <person name="Carmel L."/>
            <person name="Casola C."/>
            <person name="Choi J.H."/>
            <person name="Detter J.C."/>
            <person name="Dong Q."/>
            <person name="Dusheyko S."/>
            <person name="Eads B.D."/>
            <person name="Frohlich T."/>
            <person name="Geiler-Samerotte K.A."/>
            <person name="Gerlach D."/>
            <person name="Hatcher P."/>
            <person name="Jogdeo S."/>
            <person name="Krijgsveld J."/>
            <person name="Kriventseva E.V."/>
            <person name="Kultz D."/>
            <person name="Laforsch C."/>
            <person name="Lindquist E."/>
            <person name="Lopez J."/>
            <person name="Manak J.R."/>
            <person name="Muller J."/>
            <person name="Pangilinan J."/>
            <person name="Patwardhan R.P."/>
            <person name="Pitluck S."/>
            <person name="Pritham E.J."/>
            <person name="Rechtsteiner A."/>
            <person name="Rho M."/>
            <person name="Rogozin I.B."/>
            <person name="Sakarya O."/>
            <person name="Salamov A."/>
            <person name="Schaack S."/>
            <person name="Shapiro H."/>
            <person name="Shiga Y."/>
            <person name="Skalitzky C."/>
            <person name="Smith Z."/>
            <person name="Souvorov A."/>
            <person name="Sung W."/>
            <person name="Tang Z."/>
            <person name="Tsuchiya D."/>
            <person name="Tu H."/>
            <person name="Vos H."/>
            <person name="Wang M."/>
            <person name="Wolf Y.I."/>
            <person name="Yamagata H."/>
            <person name="Yamada T."/>
            <person name="Ye Y."/>
            <person name="Shaw J.R."/>
            <person name="Andrews J."/>
            <person name="Crease T.J."/>
            <person name="Tang H."/>
            <person name="Lucas S.M."/>
            <person name="Robertson H.M."/>
            <person name="Bork P."/>
            <person name="Koonin E.V."/>
            <person name="Zdobnov E.M."/>
            <person name="Grigoriev I.V."/>
            <person name="Lynch M."/>
            <person name="Boore J.L."/>
        </authorList>
    </citation>
    <scope>NUCLEOTIDE SEQUENCE [LARGE SCALE GENOMIC DNA]</scope>
</reference>
<keyword evidence="8 10" id="KW-0333">Golgi apparatus</keyword>
<dbReference type="InParanoid" id="E9GJD5"/>
<dbReference type="PhylomeDB" id="E9GJD5"/>
<gene>
    <name evidence="12" type="ORF">DAPPUDRAFT_243679</name>
</gene>
<dbReference type="Pfam" id="PF01762">
    <property type="entry name" value="Galactosyl_T"/>
    <property type="match status" value="1"/>
</dbReference>
<dbReference type="EC" id="2.4.1.-" evidence="10"/>
<dbReference type="InterPro" id="IPR002659">
    <property type="entry name" value="Glyco_trans_31"/>
</dbReference>
<dbReference type="PANTHER" id="PTHR11214">
    <property type="entry name" value="BETA-1,3-N-ACETYLGLUCOSAMINYLTRANSFERASE"/>
    <property type="match status" value="1"/>
</dbReference>
<dbReference type="KEGG" id="dpx:DAPPUDRAFT_243679"/>
<evidence type="ECO:0000256" key="11">
    <source>
        <dbReference type="SAM" id="MobiDB-lite"/>
    </source>
</evidence>
<keyword evidence="7 10" id="KW-1133">Transmembrane helix</keyword>
<dbReference type="GO" id="GO:0016757">
    <property type="term" value="F:glycosyltransferase activity"/>
    <property type="evidence" value="ECO:0000318"/>
    <property type="project" value="GO_Central"/>
</dbReference>
<keyword evidence="5 10" id="KW-0812">Transmembrane</keyword>
<comment type="subcellular location">
    <subcellularLocation>
        <location evidence="1 10">Golgi apparatus membrane</location>
        <topology evidence="1 10">Single-pass type II membrane protein</topology>
    </subcellularLocation>
</comment>
<dbReference type="GO" id="GO:0000139">
    <property type="term" value="C:Golgi membrane"/>
    <property type="evidence" value="ECO:0000318"/>
    <property type="project" value="GO_Central"/>
</dbReference>
<dbReference type="PANTHER" id="PTHR11214:SF334">
    <property type="entry name" value="HEXOSYLTRANSFERASE"/>
    <property type="match status" value="1"/>
</dbReference>
<proteinExistence type="inferred from homology"/>
<evidence type="ECO:0000313" key="12">
    <source>
        <dbReference type="EMBL" id="EFX80509.1"/>
    </source>
</evidence>
<feature type="region of interest" description="Disordered" evidence="11">
    <location>
        <begin position="1"/>
        <end position="33"/>
    </location>
</feature>
<evidence type="ECO:0000256" key="3">
    <source>
        <dbReference type="ARBA" id="ARBA00022676"/>
    </source>
</evidence>
<evidence type="ECO:0000256" key="2">
    <source>
        <dbReference type="ARBA" id="ARBA00008661"/>
    </source>
</evidence>
<dbReference type="Proteomes" id="UP000000305">
    <property type="component" value="Unassembled WGS sequence"/>
</dbReference>
<evidence type="ECO:0000256" key="1">
    <source>
        <dbReference type="ARBA" id="ARBA00004323"/>
    </source>
</evidence>
<sequence>MKLVPSRYARKAKAVHQREKGTKHPKSKKTKHVVPKALAAEAAQPKTIMKKYSSSITIGRELFDYLALHLRETAYDGVENYIRFMTAFLSLEELAAEPLAPGMGPVVNDITWFRYPININPCRFFDSPAAAAAGNSSSRISLFISVISGPNNFERRAAIRRTWPVHLKNQTNLNNPLDVVGFGFVIGLTNDSVVQQKVKEECEQFGDILQVNMIDRYVNLSVKVASLFNWVDTYCPRVDYVLKVDDDVYVNVHNLATVLHSLTVADQSIYGRQCGGNIPGKKFRLVQCWCRAKSKGWSNNVAAQRTRHGSILMPISVSNIRPIFYQFIITILITNIIPVFYQYTI</sequence>
<keyword evidence="4" id="KW-0808">Transferase</keyword>
<dbReference type="Gene3D" id="3.90.550.50">
    <property type="match status" value="1"/>
</dbReference>
<dbReference type="AlphaFoldDB" id="E9GJD5"/>
<accession>E9GJD5</accession>
<evidence type="ECO:0000313" key="13">
    <source>
        <dbReference type="Proteomes" id="UP000000305"/>
    </source>
</evidence>
<name>E9GJD5_DAPPU</name>
<evidence type="ECO:0000256" key="8">
    <source>
        <dbReference type="ARBA" id="ARBA00023034"/>
    </source>
</evidence>
<organism evidence="12 13">
    <name type="scientific">Daphnia pulex</name>
    <name type="common">Water flea</name>
    <dbReference type="NCBI Taxonomy" id="6669"/>
    <lineage>
        <taxon>Eukaryota</taxon>
        <taxon>Metazoa</taxon>
        <taxon>Ecdysozoa</taxon>
        <taxon>Arthropoda</taxon>
        <taxon>Crustacea</taxon>
        <taxon>Branchiopoda</taxon>
        <taxon>Diplostraca</taxon>
        <taxon>Cladocera</taxon>
        <taxon>Anomopoda</taxon>
        <taxon>Daphniidae</taxon>
        <taxon>Daphnia</taxon>
    </lineage>
</organism>
<dbReference type="eggNOG" id="KOG2287">
    <property type="taxonomic scope" value="Eukaryota"/>
</dbReference>
<evidence type="ECO:0000256" key="9">
    <source>
        <dbReference type="ARBA" id="ARBA00023136"/>
    </source>
</evidence>
<evidence type="ECO:0000256" key="5">
    <source>
        <dbReference type="ARBA" id="ARBA00022692"/>
    </source>
</evidence>
<comment type="similarity">
    <text evidence="2 10">Belongs to the glycosyltransferase 31 family.</text>
</comment>
<feature type="compositionally biased region" description="Basic residues" evidence="11">
    <location>
        <begin position="23"/>
        <end position="33"/>
    </location>
</feature>
<dbReference type="EMBL" id="GL732547">
    <property type="protein sequence ID" value="EFX80509.1"/>
    <property type="molecule type" value="Genomic_DNA"/>
</dbReference>
<dbReference type="GO" id="GO:0016758">
    <property type="term" value="F:hexosyltransferase activity"/>
    <property type="evidence" value="ECO:0007669"/>
    <property type="project" value="InterPro"/>
</dbReference>
<dbReference type="GO" id="GO:0006493">
    <property type="term" value="P:protein O-linked glycosylation"/>
    <property type="evidence" value="ECO:0000318"/>
    <property type="project" value="GO_Central"/>
</dbReference>
<evidence type="ECO:0000256" key="6">
    <source>
        <dbReference type="ARBA" id="ARBA00022968"/>
    </source>
</evidence>
<keyword evidence="13" id="KW-1185">Reference proteome</keyword>
<dbReference type="HOGENOM" id="CLU_804777_0_0_1"/>
<dbReference type="OrthoDB" id="5512589at2759"/>
<dbReference type="FunFam" id="3.90.550.50:FF:000118">
    <property type="entry name" value="Hexosyltransferase"/>
    <property type="match status" value="1"/>
</dbReference>